<proteinExistence type="predicted"/>
<dbReference type="PANTHER" id="PTHR43792">
    <property type="entry name" value="GNAT FAMILY, PUTATIVE (AFU_ORTHOLOGUE AFUA_3G00765)-RELATED-RELATED"/>
    <property type="match status" value="1"/>
</dbReference>
<feature type="domain" description="N-acetyltransferase" evidence="1">
    <location>
        <begin position="10"/>
        <end position="180"/>
    </location>
</feature>
<dbReference type="AlphaFoldDB" id="A0A5B2XPS8"/>
<dbReference type="GO" id="GO:0016747">
    <property type="term" value="F:acyltransferase activity, transferring groups other than amino-acyl groups"/>
    <property type="evidence" value="ECO:0007669"/>
    <property type="project" value="InterPro"/>
</dbReference>
<dbReference type="InterPro" id="IPR016181">
    <property type="entry name" value="Acyl_CoA_acyltransferase"/>
</dbReference>
<evidence type="ECO:0000259" key="1">
    <source>
        <dbReference type="PROSITE" id="PS51186"/>
    </source>
</evidence>
<reference evidence="2 3" key="2">
    <citation type="submission" date="2019-09" db="EMBL/GenBank/DDBJ databases">
        <authorList>
            <person name="Jin C."/>
        </authorList>
    </citation>
    <scope>NUCLEOTIDE SEQUENCE [LARGE SCALE GENOMIC DNA]</scope>
    <source>
        <strain evidence="2 3">AN110305</strain>
    </source>
</reference>
<dbReference type="Pfam" id="PF13302">
    <property type="entry name" value="Acetyltransf_3"/>
    <property type="match status" value="1"/>
</dbReference>
<keyword evidence="3" id="KW-1185">Reference proteome</keyword>
<dbReference type="EMBL" id="VUOB01000005">
    <property type="protein sequence ID" value="KAA2265747.1"/>
    <property type="molecule type" value="Genomic_DNA"/>
</dbReference>
<dbReference type="Proteomes" id="UP000323454">
    <property type="component" value="Unassembled WGS sequence"/>
</dbReference>
<dbReference type="Gene3D" id="3.40.630.30">
    <property type="match status" value="1"/>
</dbReference>
<reference evidence="2 3" key="1">
    <citation type="submission" date="2019-09" db="EMBL/GenBank/DDBJ databases">
        <title>Goodfellowia gen. nov., a new genus of the Pseudonocardineae related to Actinoalloteichus, containing Goodfellowia coeruleoviolacea gen. nov., comb. nov. gen. nov., comb. nov.</title>
        <authorList>
            <person name="Labeda D."/>
        </authorList>
    </citation>
    <scope>NUCLEOTIDE SEQUENCE [LARGE SCALE GENOMIC DNA]</scope>
    <source>
        <strain evidence="2 3">AN110305</strain>
    </source>
</reference>
<sequence>MRTYLTTDRMILRHITDDDLDLLHALDNDPGVMRYLNGGQPTPRDTIRDRILPTIRAHDERGLGFGYFAAQHKTTNDFLGWFEFSPPDGHDLDNVELGYRLHTATWGNGYATEGSRALLTKGFTELGVRRVTANTMFVNTGSRRVMEKAGLSHVRTYHQDWPTPLPGSEHGEVEYVITRDQWAANQHPTA</sequence>
<evidence type="ECO:0000313" key="3">
    <source>
        <dbReference type="Proteomes" id="UP000323454"/>
    </source>
</evidence>
<protein>
    <submittedName>
        <fullName evidence="2">GNAT family N-acetyltransferase</fullName>
    </submittedName>
</protein>
<dbReference type="SUPFAM" id="SSF55729">
    <property type="entry name" value="Acyl-CoA N-acyltransferases (Nat)"/>
    <property type="match status" value="1"/>
</dbReference>
<dbReference type="InterPro" id="IPR051531">
    <property type="entry name" value="N-acetyltransferase"/>
</dbReference>
<keyword evidence="2" id="KW-0808">Transferase</keyword>
<organism evidence="2 3">
    <name type="scientific">Solihabitans fulvus</name>
    <dbReference type="NCBI Taxonomy" id="1892852"/>
    <lineage>
        <taxon>Bacteria</taxon>
        <taxon>Bacillati</taxon>
        <taxon>Actinomycetota</taxon>
        <taxon>Actinomycetes</taxon>
        <taxon>Pseudonocardiales</taxon>
        <taxon>Pseudonocardiaceae</taxon>
        <taxon>Solihabitans</taxon>
    </lineage>
</organism>
<dbReference type="PROSITE" id="PS51186">
    <property type="entry name" value="GNAT"/>
    <property type="match status" value="1"/>
</dbReference>
<dbReference type="PANTHER" id="PTHR43792:SF16">
    <property type="entry name" value="N-ACETYLTRANSFERASE DOMAIN-CONTAINING PROTEIN"/>
    <property type="match status" value="1"/>
</dbReference>
<comment type="caution">
    <text evidence="2">The sequence shown here is derived from an EMBL/GenBank/DDBJ whole genome shotgun (WGS) entry which is preliminary data.</text>
</comment>
<dbReference type="RefSeq" id="WP_149848032.1">
    <property type="nucleotide sequence ID" value="NZ_VUOB01000005.1"/>
</dbReference>
<dbReference type="OrthoDB" id="3533156at2"/>
<name>A0A5B2XPS8_9PSEU</name>
<dbReference type="InterPro" id="IPR000182">
    <property type="entry name" value="GNAT_dom"/>
</dbReference>
<evidence type="ECO:0000313" key="2">
    <source>
        <dbReference type="EMBL" id="KAA2265747.1"/>
    </source>
</evidence>
<gene>
    <name evidence="2" type="ORF">F0L68_04035</name>
</gene>
<accession>A0A5B2XPS8</accession>